<protein>
    <submittedName>
        <fullName evidence="1">Uncharacterized protein</fullName>
    </submittedName>
</protein>
<proteinExistence type="predicted"/>
<sequence>MACEPYSDIHKATEEDLKLKRDDEAIPAYLVISEEEKLYTSKEEAHTTIPGYLMDKYNANQFSDQKVMEVEYTLLTQRLSPKLYLNDGDYTLTGNEYCKEEEGWLVSEEAATAEITLEAADYSFVGYRYPNFSASDYEEGEYQGYTYDSRLVAMVSDILENHRSYDRSKVVEVIFAVYDKGEVEADTMAFEAGKIQGCAYHFLPADDVEAKVGQILNHHNQDERESSQIAVSYKVGEIGDVSTEEAFFQKGEAGAWAVIEEGDLTQEYYTLTGEDYEAFGFNYPNFSSSVPQENYLPRFLNAKYPYAQSGDNLRISYDYYGGGETKDYLVEYEFDGEVWMQLAPYAENLSSVDKFKYLHSETAWVVSLAQVIKLEKADYELTGDDKYGNFGYYDNKEGEYPEGVAVDNIIDAKINHILNMHYEDLKKDGQEVIVFYMYYDNGTNEVSRSYIYEAATEAFIKQ</sequence>
<reference evidence="1 2" key="1">
    <citation type="submission" date="2021-12" db="EMBL/GenBank/DDBJ databases">
        <title>Genome sequencing of bacteria with rrn-lacking chromosome and rrn-plasmid.</title>
        <authorList>
            <person name="Anda M."/>
            <person name="Iwasaki W."/>
        </authorList>
    </citation>
    <scope>NUCLEOTIDE SEQUENCE [LARGE SCALE GENOMIC DNA]</scope>
    <source>
        <strain evidence="1 2">NBRC 15940</strain>
    </source>
</reference>
<dbReference type="EMBL" id="BQKE01000001">
    <property type="protein sequence ID" value="GJM62110.1"/>
    <property type="molecule type" value="Genomic_DNA"/>
</dbReference>
<comment type="caution">
    <text evidence="1">The sequence shown here is derived from an EMBL/GenBank/DDBJ whole genome shotgun (WGS) entry which is preliminary data.</text>
</comment>
<dbReference type="AlphaFoldDB" id="A0AAN5AJW6"/>
<evidence type="ECO:0000313" key="1">
    <source>
        <dbReference type="EMBL" id="GJM62110.1"/>
    </source>
</evidence>
<dbReference type="Proteomes" id="UP001310022">
    <property type="component" value="Unassembled WGS sequence"/>
</dbReference>
<evidence type="ECO:0000313" key="2">
    <source>
        <dbReference type="Proteomes" id="UP001310022"/>
    </source>
</evidence>
<gene>
    <name evidence="1" type="ORF">PEDI_26620</name>
</gene>
<keyword evidence="2" id="KW-1185">Reference proteome</keyword>
<name>A0AAN5AJW6_9BACT</name>
<organism evidence="1 2">
    <name type="scientific">Persicobacter diffluens</name>
    <dbReference type="NCBI Taxonomy" id="981"/>
    <lineage>
        <taxon>Bacteria</taxon>
        <taxon>Pseudomonadati</taxon>
        <taxon>Bacteroidota</taxon>
        <taxon>Cytophagia</taxon>
        <taxon>Cytophagales</taxon>
        <taxon>Persicobacteraceae</taxon>
        <taxon>Persicobacter</taxon>
    </lineage>
</organism>
<accession>A0AAN5AJW6</accession>